<evidence type="ECO:0000256" key="5">
    <source>
        <dbReference type="ARBA" id="ARBA00022679"/>
    </source>
</evidence>
<comment type="activity regulation">
    <text evidence="11">Allosterically activated by GTP. Inhibited by UTP.</text>
</comment>
<dbReference type="GO" id="GO:0044210">
    <property type="term" value="P:'de novo' CTP biosynthetic process"/>
    <property type="evidence" value="ECO:0007669"/>
    <property type="project" value="UniProtKB-UniRule"/>
</dbReference>
<evidence type="ECO:0000256" key="8">
    <source>
        <dbReference type="ARBA" id="ARBA00022840"/>
    </source>
</evidence>
<feature type="binding site" evidence="11">
    <location>
        <begin position="11"/>
        <end position="14"/>
    </location>
    <ligand>
        <name>ATP</name>
        <dbReference type="ChEBI" id="CHEBI:30616"/>
    </ligand>
</feature>
<dbReference type="EMBL" id="SLUN01000012">
    <property type="protein sequence ID" value="TCL69420.1"/>
    <property type="molecule type" value="Genomic_DNA"/>
</dbReference>
<keyword evidence="6 11" id="KW-0547">Nucleotide-binding</keyword>
<keyword evidence="8 11" id="KW-0067">ATP-binding</keyword>
<organism evidence="13 14">
    <name type="scientific">Hydrogenispora ethanolica</name>
    <dbReference type="NCBI Taxonomy" id="1082276"/>
    <lineage>
        <taxon>Bacteria</taxon>
        <taxon>Bacillati</taxon>
        <taxon>Bacillota</taxon>
        <taxon>Hydrogenispora</taxon>
    </lineage>
</organism>
<dbReference type="InterPro" id="IPR011817">
    <property type="entry name" value="Uridylate_kinase"/>
</dbReference>
<feature type="binding site" evidence="11">
    <location>
        <begin position="134"/>
        <end position="141"/>
    </location>
    <ligand>
        <name>UMP</name>
        <dbReference type="ChEBI" id="CHEBI:57865"/>
    </ligand>
</feature>
<dbReference type="SUPFAM" id="SSF53633">
    <property type="entry name" value="Carbamate kinase-like"/>
    <property type="match status" value="1"/>
</dbReference>
<comment type="function">
    <text evidence="11">Catalyzes the reversible phosphorylation of UMP to UDP.</text>
</comment>
<evidence type="ECO:0000256" key="10">
    <source>
        <dbReference type="ARBA" id="ARBA00047767"/>
    </source>
</evidence>
<dbReference type="Proteomes" id="UP000295008">
    <property type="component" value="Unassembled WGS sequence"/>
</dbReference>
<feature type="binding site" evidence="11">
    <location>
        <position position="170"/>
    </location>
    <ligand>
        <name>ATP</name>
        <dbReference type="ChEBI" id="CHEBI:30616"/>
    </ligand>
</feature>
<dbReference type="CDD" id="cd04254">
    <property type="entry name" value="AAK_UMPK-PyrH-Ec"/>
    <property type="match status" value="1"/>
</dbReference>
<dbReference type="GO" id="GO:0033862">
    <property type="term" value="F:UMP kinase activity"/>
    <property type="evidence" value="ECO:0007669"/>
    <property type="project" value="UniProtKB-EC"/>
</dbReference>
<dbReference type="GO" id="GO:0005737">
    <property type="term" value="C:cytoplasm"/>
    <property type="evidence" value="ECO:0007669"/>
    <property type="project" value="UniProtKB-SubCell"/>
</dbReference>
<dbReference type="GO" id="GO:0005524">
    <property type="term" value="F:ATP binding"/>
    <property type="evidence" value="ECO:0007669"/>
    <property type="project" value="UniProtKB-KW"/>
</dbReference>
<dbReference type="NCBIfam" id="TIGR02075">
    <property type="entry name" value="pyrH_bact"/>
    <property type="match status" value="1"/>
</dbReference>
<dbReference type="GO" id="GO:0006225">
    <property type="term" value="P:UDP biosynthetic process"/>
    <property type="evidence" value="ECO:0007669"/>
    <property type="project" value="TreeGrafter"/>
</dbReference>
<keyword evidence="14" id="KW-1185">Reference proteome</keyword>
<dbReference type="FunFam" id="3.40.1160.10:FF:000001">
    <property type="entry name" value="Uridylate kinase"/>
    <property type="match status" value="1"/>
</dbReference>
<comment type="pathway">
    <text evidence="2 11">Pyrimidine metabolism; CTP biosynthesis via de novo pathway; UDP from UMP (UMPK route): step 1/1.</text>
</comment>
<evidence type="ECO:0000313" key="14">
    <source>
        <dbReference type="Proteomes" id="UP000295008"/>
    </source>
</evidence>
<dbReference type="PIRSF" id="PIRSF005650">
    <property type="entry name" value="Uridylate_kin"/>
    <property type="match status" value="1"/>
</dbReference>
<evidence type="ECO:0000256" key="1">
    <source>
        <dbReference type="ARBA" id="ARBA00004496"/>
    </source>
</evidence>
<dbReference type="Gene3D" id="3.40.1160.10">
    <property type="entry name" value="Acetylglutamate kinase-like"/>
    <property type="match status" value="1"/>
</dbReference>
<evidence type="ECO:0000256" key="3">
    <source>
        <dbReference type="ARBA" id="ARBA00007614"/>
    </source>
</evidence>
<feature type="binding site" evidence="11">
    <location>
        <position position="54"/>
    </location>
    <ligand>
        <name>ATP</name>
        <dbReference type="ChEBI" id="CHEBI:30616"/>
    </ligand>
</feature>
<keyword evidence="9 11" id="KW-0665">Pyrimidine biosynthesis</keyword>
<dbReference type="InterPro" id="IPR001048">
    <property type="entry name" value="Asp/Glu/Uridylate_kinase"/>
</dbReference>
<feature type="binding site" evidence="11">
    <location>
        <position position="167"/>
    </location>
    <ligand>
        <name>ATP</name>
        <dbReference type="ChEBI" id="CHEBI:30616"/>
    </ligand>
</feature>
<dbReference type="OrthoDB" id="9807458at2"/>
<keyword evidence="4 11" id="KW-0963">Cytoplasm</keyword>
<dbReference type="Pfam" id="PF00696">
    <property type="entry name" value="AA_kinase"/>
    <property type="match status" value="1"/>
</dbReference>
<feature type="binding site" evidence="11">
    <location>
        <position position="58"/>
    </location>
    <ligand>
        <name>ATP</name>
        <dbReference type="ChEBI" id="CHEBI:30616"/>
    </ligand>
</feature>
<evidence type="ECO:0000256" key="2">
    <source>
        <dbReference type="ARBA" id="ARBA00004791"/>
    </source>
</evidence>
<evidence type="ECO:0000256" key="6">
    <source>
        <dbReference type="ARBA" id="ARBA00022741"/>
    </source>
</evidence>
<dbReference type="InterPro" id="IPR036393">
    <property type="entry name" value="AceGlu_kinase-like_sf"/>
</dbReference>
<proteinExistence type="inferred from homology"/>
<evidence type="ECO:0000256" key="4">
    <source>
        <dbReference type="ARBA" id="ARBA00022490"/>
    </source>
</evidence>
<keyword evidence="7 11" id="KW-0418">Kinase</keyword>
<reference evidence="13 14" key="1">
    <citation type="submission" date="2019-03" db="EMBL/GenBank/DDBJ databases">
        <title>Genomic Encyclopedia of Type Strains, Phase IV (KMG-IV): sequencing the most valuable type-strain genomes for metagenomic binning, comparative biology and taxonomic classification.</title>
        <authorList>
            <person name="Goeker M."/>
        </authorList>
    </citation>
    <scope>NUCLEOTIDE SEQUENCE [LARGE SCALE GENOMIC DNA]</scope>
    <source>
        <strain evidence="13 14">LX-B</strain>
    </source>
</reference>
<feature type="binding site" evidence="11">
    <location>
        <position position="53"/>
    </location>
    <ligand>
        <name>UMP</name>
        <dbReference type="ChEBI" id="CHEBI:57865"/>
    </ligand>
</feature>
<keyword evidence="11" id="KW-0021">Allosteric enzyme</keyword>
<gene>
    <name evidence="11" type="primary">pyrH</name>
    <name evidence="13" type="ORF">EDC14_1012117</name>
</gene>
<comment type="caution">
    <text evidence="13">The sequence shown here is derived from an EMBL/GenBank/DDBJ whole genome shotgun (WGS) entry which is preliminary data.</text>
</comment>
<feature type="binding site" evidence="11">
    <location>
        <position position="73"/>
    </location>
    <ligand>
        <name>UMP</name>
        <dbReference type="ChEBI" id="CHEBI:57865"/>
    </ligand>
</feature>
<evidence type="ECO:0000259" key="12">
    <source>
        <dbReference type="Pfam" id="PF00696"/>
    </source>
</evidence>
<evidence type="ECO:0000256" key="11">
    <source>
        <dbReference type="HAMAP-Rule" id="MF_01220"/>
    </source>
</evidence>
<dbReference type="EC" id="2.7.4.22" evidence="11"/>
<name>A0A4R1RTL3_HYDET</name>
<comment type="subcellular location">
    <subcellularLocation>
        <location evidence="1 11">Cytoplasm</location>
    </subcellularLocation>
</comment>
<sequence length="239" mass="26275">MTPKYKRIVLKLSGEALAGEKGFGIDQEVIETIARQTKEVNELGVQVAVVVGGGNFWRGAVGSHAGIDRSTADYMGMLATVINSLALQDGFERLGIATRVQTAIEMRQIAEPYIRRRAIRHLEKGRVVIFAAGTGNPYFSTDTAAALRAAEIEAEIILMAKKVDGVYSADPKIDPMAVRFEDLKFMEVLQQRLRVMDSTATSLCMDNQIPIVVFNLNEVGNIRRIVMGEKIGTFVRGED</sequence>
<dbReference type="PANTHER" id="PTHR42833:SF4">
    <property type="entry name" value="URIDYLATE KINASE PUMPKIN, CHLOROPLASTIC"/>
    <property type="match status" value="1"/>
</dbReference>
<comment type="subunit">
    <text evidence="11">Homohexamer.</text>
</comment>
<evidence type="ECO:0000256" key="7">
    <source>
        <dbReference type="ARBA" id="ARBA00022777"/>
    </source>
</evidence>
<dbReference type="PANTHER" id="PTHR42833">
    <property type="entry name" value="URIDYLATE KINASE"/>
    <property type="match status" value="1"/>
</dbReference>
<comment type="catalytic activity">
    <reaction evidence="10 11">
        <text>UMP + ATP = UDP + ADP</text>
        <dbReference type="Rhea" id="RHEA:24400"/>
        <dbReference type="ChEBI" id="CHEBI:30616"/>
        <dbReference type="ChEBI" id="CHEBI:57865"/>
        <dbReference type="ChEBI" id="CHEBI:58223"/>
        <dbReference type="ChEBI" id="CHEBI:456216"/>
        <dbReference type="EC" id="2.7.4.22"/>
    </reaction>
</comment>
<dbReference type="AlphaFoldDB" id="A0A4R1RTL3"/>
<comment type="caution">
    <text evidence="11">Lacks conserved residue(s) required for the propagation of feature annotation.</text>
</comment>
<evidence type="ECO:0000256" key="9">
    <source>
        <dbReference type="ARBA" id="ARBA00022975"/>
    </source>
</evidence>
<protein>
    <recommendedName>
        <fullName evidence="11">Uridylate kinase</fullName>
        <shortName evidence="11">UK</shortName>
        <ecNumber evidence="11">2.7.4.22</ecNumber>
    </recommendedName>
    <alternativeName>
        <fullName evidence="11">Uridine monophosphate kinase</fullName>
        <shortName evidence="11">UMP kinase</shortName>
        <shortName evidence="11">UMPK</shortName>
    </alternativeName>
</protein>
<dbReference type="UniPathway" id="UPA00159">
    <property type="reaction ID" value="UER00275"/>
</dbReference>
<accession>A0A4R1RTL3</accession>
<feature type="region of interest" description="Involved in allosteric activation by GTP" evidence="11">
    <location>
        <begin position="19"/>
        <end position="24"/>
    </location>
</feature>
<dbReference type="RefSeq" id="WP_132014433.1">
    <property type="nucleotide sequence ID" value="NZ_SLUN01000012.1"/>
</dbReference>
<comment type="similarity">
    <text evidence="3 11">Belongs to the UMP kinase family.</text>
</comment>
<keyword evidence="5 11" id="KW-0808">Transferase</keyword>
<dbReference type="InterPro" id="IPR015963">
    <property type="entry name" value="Uridylate_kinase_bac"/>
</dbReference>
<dbReference type="HAMAP" id="MF_01220_B">
    <property type="entry name" value="PyrH_B"/>
    <property type="match status" value="1"/>
</dbReference>
<evidence type="ECO:0000313" key="13">
    <source>
        <dbReference type="EMBL" id="TCL69420.1"/>
    </source>
</evidence>
<feature type="domain" description="Aspartate/glutamate/uridylate kinase" evidence="12">
    <location>
        <begin position="6"/>
        <end position="215"/>
    </location>
</feature>